<name>A0A967BAY8_9RHOB</name>
<dbReference type="PANTHER" id="PTHR47623:SF1">
    <property type="entry name" value="OS09G0287300 PROTEIN"/>
    <property type="match status" value="1"/>
</dbReference>
<keyword evidence="3" id="KW-1185">Reference proteome</keyword>
<dbReference type="AlphaFoldDB" id="A0A967BAY8"/>
<dbReference type="Pfam" id="PF00300">
    <property type="entry name" value="His_Phos_1"/>
    <property type="match status" value="1"/>
</dbReference>
<dbReference type="RefSeq" id="WP_167196212.1">
    <property type="nucleotide sequence ID" value="NZ_JAAORB010000014.1"/>
</dbReference>
<organism evidence="2 3">
    <name type="scientific">Roseovarius gahaiensis</name>
    <dbReference type="NCBI Taxonomy" id="2716691"/>
    <lineage>
        <taxon>Bacteria</taxon>
        <taxon>Pseudomonadati</taxon>
        <taxon>Pseudomonadota</taxon>
        <taxon>Alphaproteobacteria</taxon>
        <taxon>Rhodobacterales</taxon>
        <taxon>Roseobacteraceae</taxon>
        <taxon>Roseovarius</taxon>
    </lineage>
</organism>
<dbReference type="EMBL" id="JAAORB010000014">
    <property type="protein sequence ID" value="NHQ74632.1"/>
    <property type="molecule type" value="Genomic_DNA"/>
</dbReference>
<dbReference type="Proteomes" id="UP000639775">
    <property type="component" value="Unassembled WGS sequence"/>
</dbReference>
<dbReference type="InterPro" id="IPR013078">
    <property type="entry name" value="His_Pase_superF_clade-1"/>
</dbReference>
<protein>
    <submittedName>
        <fullName evidence="2">Histidine phosphatase family protein</fullName>
    </submittedName>
</protein>
<evidence type="ECO:0000313" key="3">
    <source>
        <dbReference type="Proteomes" id="UP000639775"/>
    </source>
</evidence>
<dbReference type="SUPFAM" id="SSF53254">
    <property type="entry name" value="Phosphoglycerate mutase-like"/>
    <property type="match status" value="1"/>
</dbReference>
<reference evidence="2" key="1">
    <citation type="submission" date="2020-03" db="EMBL/GenBank/DDBJ databases">
        <title>Roseovarius gahaiensis sp. nov., isolated from Gahai Saline Lake, China.</title>
        <authorList>
            <person name="Sun X."/>
        </authorList>
    </citation>
    <scope>NUCLEOTIDE SEQUENCE</scope>
    <source>
        <strain evidence="2">GH877</strain>
    </source>
</reference>
<feature type="region of interest" description="Disordered" evidence="1">
    <location>
        <begin position="12"/>
        <end position="32"/>
    </location>
</feature>
<dbReference type="CDD" id="cd07067">
    <property type="entry name" value="HP_PGM_like"/>
    <property type="match status" value="1"/>
</dbReference>
<gene>
    <name evidence="2" type="ORF">HAT86_09165</name>
</gene>
<dbReference type="Gene3D" id="3.40.50.1240">
    <property type="entry name" value="Phosphoglycerate mutase-like"/>
    <property type="match status" value="1"/>
</dbReference>
<dbReference type="InterPro" id="IPR029033">
    <property type="entry name" value="His_PPase_superfam"/>
</dbReference>
<comment type="caution">
    <text evidence="2">The sequence shown here is derived from an EMBL/GenBank/DDBJ whole genome shotgun (WGS) entry which is preliminary data.</text>
</comment>
<accession>A0A967BAY8</accession>
<proteinExistence type="predicted"/>
<sequence>MTRRLILMRHAKSSWGDPAQPDHARPLNGRGQRSATALGDWLRTQGYLPDRVLSSSSVRTRDTFDRLGLDAPAQFSDALYHASPAIMLKALRTASGQTVLMLGHHPGISAFARSLVATPPTHDRFDDYPTGATLVADFPITDWGDLTPGSGQAVDFIVPRALTG</sequence>
<evidence type="ECO:0000256" key="1">
    <source>
        <dbReference type="SAM" id="MobiDB-lite"/>
    </source>
</evidence>
<evidence type="ECO:0000313" key="2">
    <source>
        <dbReference type="EMBL" id="NHQ74632.1"/>
    </source>
</evidence>
<dbReference type="SMART" id="SM00855">
    <property type="entry name" value="PGAM"/>
    <property type="match status" value="1"/>
</dbReference>
<dbReference type="PANTHER" id="PTHR47623">
    <property type="entry name" value="OS09G0287300 PROTEIN"/>
    <property type="match status" value="1"/>
</dbReference>